<dbReference type="InterPro" id="IPR003594">
    <property type="entry name" value="HATPase_dom"/>
</dbReference>
<dbReference type="PANTHER" id="PTHR43065:SF10">
    <property type="entry name" value="PEROXIDE STRESS-ACTIVATED HISTIDINE KINASE MAK3"/>
    <property type="match status" value="1"/>
</dbReference>
<dbReference type="SUPFAM" id="SSF103190">
    <property type="entry name" value="Sensory domain-like"/>
    <property type="match status" value="1"/>
</dbReference>
<dbReference type="SMART" id="SM00388">
    <property type="entry name" value="HisKA"/>
    <property type="match status" value="1"/>
</dbReference>
<organism evidence="16 17">
    <name type="scientific">Seleniivibrio woodruffii</name>
    <dbReference type="NCBI Taxonomy" id="1078050"/>
    <lineage>
        <taxon>Bacteria</taxon>
        <taxon>Pseudomonadati</taxon>
        <taxon>Deferribacterota</taxon>
        <taxon>Deferribacteres</taxon>
        <taxon>Deferribacterales</taxon>
        <taxon>Geovibrionaceae</taxon>
        <taxon>Seleniivibrio</taxon>
    </lineage>
</organism>
<evidence type="ECO:0000256" key="3">
    <source>
        <dbReference type="ARBA" id="ARBA00012438"/>
    </source>
</evidence>
<evidence type="ECO:0000256" key="13">
    <source>
        <dbReference type="SAM" id="Coils"/>
    </source>
</evidence>
<dbReference type="RefSeq" id="WP_132872907.1">
    <property type="nucleotide sequence ID" value="NZ_SMGG01000003.1"/>
</dbReference>
<evidence type="ECO:0000259" key="15">
    <source>
        <dbReference type="PROSITE" id="PS50109"/>
    </source>
</evidence>
<dbReference type="SUPFAM" id="SSF55874">
    <property type="entry name" value="ATPase domain of HSP90 chaperone/DNA topoisomerase II/histidine kinase"/>
    <property type="match status" value="1"/>
</dbReference>
<dbReference type="Gene3D" id="1.10.287.130">
    <property type="match status" value="1"/>
</dbReference>
<name>A0A4V2PSH5_9BACT</name>
<keyword evidence="13" id="KW-0175">Coiled coil</keyword>
<keyword evidence="10" id="KW-0067">ATP-binding</keyword>
<dbReference type="OrthoDB" id="7568856at2"/>
<gene>
    <name evidence="16" type="ORF">C8D98_1216</name>
</gene>
<dbReference type="Pfam" id="PF00512">
    <property type="entry name" value="HisKA"/>
    <property type="match status" value="1"/>
</dbReference>
<dbReference type="InterPro" id="IPR004358">
    <property type="entry name" value="Sig_transdc_His_kin-like_C"/>
</dbReference>
<keyword evidence="11 14" id="KW-1133">Transmembrane helix</keyword>
<evidence type="ECO:0000256" key="11">
    <source>
        <dbReference type="ARBA" id="ARBA00022989"/>
    </source>
</evidence>
<dbReference type="SMART" id="SM00387">
    <property type="entry name" value="HATPase_c"/>
    <property type="match status" value="1"/>
</dbReference>
<dbReference type="GO" id="GO:0000155">
    <property type="term" value="F:phosphorelay sensor kinase activity"/>
    <property type="evidence" value="ECO:0007669"/>
    <property type="project" value="InterPro"/>
</dbReference>
<evidence type="ECO:0000256" key="1">
    <source>
        <dbReference type="ARBA" id="ARBA00000085"/>
    </source>
</evidence>
<evidence type="ECO:0000256" key="8">
    <source>
        <dbReference type="ARBA" id="ARBA00022741"/>
    </source>
</evidence>
<protein>
    <recommendedName>
        <fullName evidence="3">histidine kinase</fullName>
        <ecNumber evidence="3">2.7.13.3</ecNumber>
    </recommendedName>
</protein>
<evidence type="ECO:0000256" key="6">
    <source>
        <dbReference type="ARBA" id="ARBA00022679"/>
    </source>
</evidence>
<feature type="domain" description="Histidine kinase" evidence="15">
    <location>
        <begin position="427"/>
        <end position="630"/>
    </location>
</feature>
<feature type="transmembrane region" description="Helical" evidence="14">
    <location>
        <begin position="303"/>
        <end position="326"/>
    </location>
</feature>
<dbReference type="Proteomes" id="UP000294614">
    <property type="component" value="Unassembled WGS sequence"/>
</dbReference>
<evidence type="ECO:0000256" key="14">
    <source>
        <dbReference type="SAM" id="Phobius"/>
    </source>
</evidence>
<evidence type="ECO:0000256" key="2">
    <source>
        <dbReference type="ARBA" id="ARBA00004651"/>
    </source>
</evidence>
<keyword evidence="5" id="KW-0597">Phosphoprotein</keyword>
<keyword evidence="8" id="KW-0547">Nucleotide-binding</keyword>
<accession>A0A4V2PSH5</accession>
<keyword evidence="6" id="KW-0808">Transferase</keyword>
<evidence type="ECO:0000256" key="7">
    <source>
        <dbReference type="ARBA" id="ARBA00022692"/>
    </source>
</evidence>
<dbReference type="Gene3D" id="3.30.450.20">
    <property type="entry name" value="PAS domain"/>
    <property type="match status" value="1"/>
</dbReference>
<proteinExistence type="predicted"/>
<dbReference type="PROSITE" id="PS50109">
    <property type="entry name" value="HIS_KIN"/>
    <property type="match status" value="1"/>
</dbReference>
<keyword evidence="7 14" id="KW-0812">Transmembrane</keyword>
<keyword evidence="17" id="KW-1185">Reference proteome</keyword>
<keyword evidence="4" id="KW-1003">Cell membrane</keyword>
<reference evidence="16 17" key="1">
    <citation type="submission" date="2019-03" db="EMBL/GenBank/DDBJ databases">
        <title>Genomic Encyclopedia of Type Strains, Phase IV (KMG-IV): sequencing the most valuable type-strain genomes for metagenomic binning, comparative biology and taxonomic classification.</title>
        <authorList>
            <person name="Goeker M."/>
        </authorList>
    </citation>
    <scope>NUCLEOTIDE SEQUENCE [LARGE SCALE GENOMIC DNA]</scope>
    <source>
        <strain evidence="16 17">DSM 24984</strain>
    </source>
</reference>
<dbReference type="InterPro" id="IPR036890">
    <property type="entry name" value="HATPase_C_sf"/>
</dbReference>
<dbReference type="InterPro" id="IPR005467">
    <property type="entry name" value="His_kinase_dom"/>
</dbReference>
<keyword evidence="12" id="KW-0902">Two-component regulatory system</keyword>
<dbReference type="CDD" id="cd00082">
    <property type="entry name" value="HisKA"/>
    <property type="match status" value="1"/>
</dbReference>
<dbReference type="SUPFAM" id="SSF47384">
    <property type="entry name" value="Homodimeric domain of signal transducing histidine kinase"/>
    <property type="match status" value="1"/>
</dbReference>
<evidence type="ECO:0000256" key="5">
    <source>
        <dbReference type="ARBA" id="ARBA00022553"/>
    </source>
</evidence>
<dbReference type="InterPro" id="IPR003661">
    <property type="entry name" value="HisK_dim/P_dom"/>
</dbReference>
<evidence type="ECO:0000256" key="9">
    <source>
        <dbReference type="ARBA" id="ARBA00022777"/>
    </source>
</evidence>
<dbReference type="InterPro" id="IPR048760">
    <property type="entry name" value="VP0354-like_sensor_dom"/>
</dbReference>
<dbReference type="PANTHER" id="PTHR43065">
    <property type="entry name" value="SENSOR HISTIDINE KINASE"/>
    <property type="match status" value="1"/>
</dbReference>
<sequence length="638" mass="70982">MKIFKSITGRLVPAFLITALIPTLLLSASVYFSAKQSALLSSQNMIDEQFSMVDSLIDRILVASATELSVVEAHESFRKFIINKNPDELVQEFSGIMMRHPEFLQIKFIDEHGMEQIRLNRASKGLSRTKQSDLQSMSGKYYFRQAIQTPDKYVYVSGLDPNVDREHTRRLVARIGIKVEHGGRTLGILLINLDGNYIFKNILPMAGSKPTKAMLINSSGRYISYDGRSFKEYAREEIMTRFGISADSILGGLNISQKRVKNGYLSVMPIKFDNVEGSNLWYVGIYESDKEINSAVFATMRPYLISLCAVFILVLLFTLAVSANLIRKVRHVVGFITDAPDKKFQETGINELDDIGHAIRTTALGLKKSTLELEHLNKNLETRIAEQVDELAGMTEKELEYQKQLRDIQEQLMHADRLASLGMISAAMAHEIGNPLAAMKTSLEVLRAEIQEPEEKEFIGLIISQVDKLSAFLKSVTKFGRKPEAEYKPVRIADVLTEVVTTLEKETERNGIAVNLSAADGIVVCDEMQLRQVVFNILLNSVQALTEKGGGIIDIILRQTAGGYTLSITDSGGGAKEPEKMFKPFYTTRQGGTGLGLAIVNDIIKSAGWKIHAENTAIGLRTEISIKSINNEKQDSDS</sequence>
<evidence type="ECO:0000313" key="16">
    <source>
        <dbReference type="EMBL" id="TCK62681.1"/>
    </source>
</evidence>
<evidence type="ECO:0000313" key="17">
    <source>
        <dbReference type="Proteomes" id="UP000294614"/>
    </source>
</evidence>
<dbReference type="PRINTS" id="PR00344">
    <property type="entry name" value="BCTRLSENSOR"/>
</dbReference>
<dbReference type="AlphaFoldDB" id="A0A4V2PSH5"/>
<dbReference type="EC" id="2.7.13.3" evidence="3"/>
<feature type="coiled-coil region" evidence="13">
    <location>
        <begin position="377"/>
        <end position="411"/>
    </location>
</feature>
<dbReference type="InterPro" id="IPR036097">
    <property type="entry name" value="HisK_dim/P_sf"/>
</dbReference>
<dbReference type="Gene3D" id="3.30.565.10">
    <property type="entry name" value="Histidine kinase-like ATPase, C-terminal domain"/>
    <property type="match status" value="1"/>
</dbReference>
<evidence type="ECO:0000256" key="10">
    <source>
        <dbReference type="ARBA" id="ARBA00022840"/>
    </source>
</evidence>
<evidence type="ECO:0000256" key="4">
    <source>
        <dbReference type="ARBA" id="ARBA00022475"/>
    </source>
</evidence>
<dbReference type="InterPro" id="IPR029151">
    <property type="entry name" value="Sensor-like_sf"/>
</dbReference>
<evidence type="ECO:0000256" key="12">
    <source>
        <dbReference type="ARBA" id="ARBA00023012"/>
    </source>
</evidence>
<dbReference type="EMBL" id="SMGG01000003">
    <property type="protein sequence ID" value="TCK62681.1"/>
    <property type="molecule type" value="Genomic_DNA"/>
</dbReference>
<comment type="catalytic activity">
    <reaction evidence="1">
        <text>ATP + protein L-histidine = ADP + protein N-phospho-L-histidine.</text>
        <dbReference type="EC" id="2.7.13.3"/>
    </reaction>
</comment>
<keyword evidence="14" id="KW-0472">Membrane</keyword>
<comment type="caution">
    <text evidence="16">The sequence shown here is derived from an EMBL/GenBank/DDBJ whole genome shotgun (WGS) entry which is preliminary data.</text>
</comment>
<dbReference type="Pfam" id="PF21623">
    <property type="entry name" value="HK_sensor_dom_bact"/>
    <property type="match status" value="1"/>
</dbReference>
<keyword evidence="9" id="KW-0418">Kinase</keyword>
<dbReference type="GO" id="GO:0005886">
    <property type="term" value="C:plasma membrane"/>
    <property type="evidence" value="ECO:0007669"/>
    <property type="project" value="UniProtKB-SubCell"/>
</dbReference>
<dbReference type="Pfam" id="PF02518">
    <property type="entry name" value="HATPase_c"/>
    <property type="match status" value="1"/>
</dbReference>
<comment type="subcellular location">
    <subcellularLocation>
        <location evidence="2">Cell membrane</location>
        <topology evidence="2">Multi-pass membrane protein</topology>
    </subcellularLocation>
</comment>
<dbReference type="GO" id="GO:0005524">
    <property type="term" value="F:ATP binding"/>
    <property type="evidence" value="ECO:0007669"/>
    <property type="project" value="UniProtKB-KW"/>
</dbReference>